<evidence type="ECO:0000256" key="1">
    <source>
        <dbReference type="ARBA" id="ARBA00022857"/>
    </source>
</evidence>
<evidence type="ECO:0000313" key="4">
    <source>
        <dbReference type="Proteomes" id="UP001153461"/>
    </source>
</evidence>
<keyword evidence="1" id="KW-0521">NADP</keyword>
<dbReference type="InterPro" id="IPR036291">
    <property type="entry name" value="NAD(P)-bd_dom_sf"/>
</dbReference>
<dbReference type="PANTHER" id="PTHR42748">
    <property type="entry name" value="NITROGEN METABOLITE REPRESSION PROTEIN NMRA FAMILY MEMBER"/>
    <property type="match status" value="1"/>
</dbReference>
<dbReference type="PANTHER" id="PTHR42748:SF31">
    <property type="entry name" value="NMRA-LIKE DOMAIN-CONTAINING PROTEIN-RELATED"/>
    <property type="match status" value="1"/>
</dbReference>
<protein>
    <recommendedName>
        <fullName evidence="5">NmrA-like domain-containing protein</fullName>
    </recommendedName>
</protein>
<feature type="region of interest" description="Disordered" evidence="2">
    <location>
        <begin position="262"/>
        <end position="284"/>
    </location>
</feature>
<evidence type="ECO:0008006" key="5">
    <source>
        <dbReference type="Google" id="ProtNLM"/>
    </source>
</evidence>
<dbReference type="Proteomes" id="UP001153461">
    <property type="component" value="Unassembled WGS sequence"/>
</dbReference>
<evidence type="ECO:0000313" key="3">
    <source>
        <dbReference type="EMBL" id="CAG8142041.1"/>
    </source>
</evidence>
<name>A0A9W4HVX1_PENNA</name>
<feature type="compositionally biased region" description="Polar residues" evidence="2">
    <location>
        <begin position="273"/>
        <end position="284"/>
    </location>
</feature>
<organism evidence="3 4">
    <name type="scientific">Penicillium nalgiovense</name>
    <dbReference type="NCBI Taxonomy" id="60175"/>
    <lineage>
        <taxon>Eukaryota</taxon>
        <taxon>Fungi</taxon>
        <taxon>Dikarya</taxon>
        <taxon>Ascomycota</taxon>
        <taxon>Pezizomycotina</taxon>
        <taxon>Eurotiomycetes</taxon>
        <taxon>Eurotiomycetidae</taxon>
        <taxon>Eurotiales</taxon>
        <taxon>Aspergillaceae</taxon>
        <taxon>Penicillium</taxon>
    </lineage>
</organism>
<dbReference type="EMBL" id="CAJVNV010000277">
    <property type="protein sequence ID" value="CAG8142041.1"/>
    <property type="molecule type" value="Genomic_DNA"/>
</dbReference>
<dbReference type="SUPFAM" id="SSF51735">
    <property type="entry name" value="NAD(P)-binding Rossmann-fold domains"/>
    <property type="match status" value="1"/>
</dbReference>
<sequence>MSPSILIAGATGNTGRSTTETLSKLLQAPDSPLHNHRILALTRSAKSPTAQHLATLPGVESTFYLALLHAGVKYVVRISTTAAFVRPDAIAYYPRAHWAIEALLESSEFKAMHWTSMQPNIFGSYFVGPAAEFIKEYRKTGRADTELKLMAAKDGAAGIIDPHEVGVFAAHLLVQEDTAVHSGKRYVLNGPENISGEGVVRMIERAIGVPVENVRYKDMSALDAYLEMEYKVSDVSHNVISSIRRASVSAWDGEWPCPPTSKEVLELAPPKRTPQQMLDSALQQ</sequence>
<evidence type="ECO:0000256" key="2">
    <source>
        <dbReference type="SAM" id="MobiDB-lite"/>
    </source>
</evidence>
<reference evidence="3" key="1">
    <citation type="submission" date="2021-07" db="EMBL/GenBank/DDBJ databases">
        <authorList>
            <person name="Branca A.L. A."/>
        </authorList>
    </citation>
    <scope>NUCLEOTIDE SEQUENCE</scope>
</reference>
<dbReference type="InterPro" id="IPR051164">
    <property type="entry name" value="NmrA-like_oxidored"/>
</dbReference>
<proteinExistence type="predicted"/>
<dbReference type="OrthoDB" id="413314at2759"/>
<dbReference type="Gene3D" id="3.40.50.720">
    <property type="entry name" value="NAD(P)-binding Rossmann-like Domain"/>
    <property type="match status" value="2"/>
</dbReference>
<accession>A0A9W4HVX1</accession>
<comment type="caution">
    <text evidence="3">The sequence shown here is derived from an EMBL/GenBank/DDBJ whole genome shotgun (WGS) entry which is preliminary data.</text>
</comment>
<dbReference type="AlphaFoldDB" id="A0A9W4HVX1"/>
<dbReference type="GO" id="GO:0005634">
    <property type="term" value="C:nucleus"/>
    <property type="evidence" value="ECO:0007669"/>
    <property type="project" value="TreeGrafter"/>
</dbReference>
<gene>
    <name evidence="3" type="ORF">PNAL_LOCUS5849</name>
</gene>